<sequence>MTQNNVEFLEQIAQLLENLPSEQLLPQAKTPDQIEEWQSQRRGNKILAECWRAKFISHCDAPINQALDRKEINQLKYDGIWLLVKQYKVLWDIVQLAEPYVKQVHSDLQSLWELADINFIPLPKEFIHIFQSIVQKEYSFCSAFELYIEILKEMENRRFLDCFKGYQEISISKSEEGLKQVREIFDQGMLDGFYPLLNAIETKNLKNNFSGDDFQMSWMTMTIFACQFAVSINSSLKDRLDKFNELVVEMCKLGATACRKRESKTWRKPRSFAWKNGKRIYGSKNGGIYRES</sequence>
<dbReference type="Proteomes" id="UP001576780">
    <property type="component" value="Unassembled WGS sequence"/>
</dbReference>
<protein>
    <submittedName>
        <fullName evidence="1">Uncharacterized protein</fullName>
    </submittedName>
</protein>
<keyword evidence="2" id="KW-1185">Reference proteome</keyword>
<dbReference type="EMBL" id="JBHFNT010000173">
    <property type="protein sequence ID" value="MFB2836734.1"/>
    <property type="molecule type" value="Genomic_DNA"/>
</dbReference>
<evidence type="ECO:0000313" key="2">
    <source>
        <dbReference type="Proteomes" id="UP001576780"/>
    </source>
</evidence>
<comment type="caution">
    <text evidence="1">The sequence shown here is derived from an EMBL/GenBank/DDBJ whole genome shotgun (WGS) entry which is preliminary data.</text>
</comment>
<organism evidence="1 2">
    <name type="scientific">Floridaenema evergladense BLCC-F167</name>
    <dbReference type="NCBI Taxonomy" id="3153639"/>
    <lineage>
        <taxon>Bacteria</taxon>
        <taxon>Bacillati</taxon>
        <taxon>Cyanobacteriota</taxon>
        <taxon>Cyanophyceae</taxon>
        <taxon>Oscillatoriophycideae</taxon>
        <taxon>Aerosakkonematales</taxon>
        <taxon>Aerosakkonemataceae</taxon>
        <taxon>Floridanema</taxon>
        <taxon>Floridanema evergladense</taxon>
    </lineage>
</organism>
<evidence type="ECO:0000313" key="1">
    <source>
        <dbReference type="EMBL" id="MFB2836734.1"/>
    </source>
</evidence>
<name>A0ABV4WNS2_9CYAN</name>
<gene>
    <name evidence="1" type="ORF">ACE1CA_19565</name>
</gene>
<dbReference type="RefSeq" id="WP_413279105.1">
    <property type="nucleotide sequence ID" value="NZ_JBHFNT010000173.1"/>
</dbReference>
<accession>A0ABV4WNS2</accession>
<proteinExistence type="predicted"/>
<reference evidence="1 2" key="1">
    <citation type="submission" date="2024-09" db="EMBL/GenBank/DDBJ databases">
        <title>Floridaenema gen nov. (Aerosakkonemataceae, Aerosakkonematales ord. nov., Cyanobacteria) from benthic tropical and subtropical fresh waters, with the description of four new species.</title>
        <authorList>
            <person name="Moretto J.A."/>
            <person name="Berthold D.E."/>
            <person name="Lefler F.W."/>
            <person name="Huang I.-S."/>
            <person name="Laughinghouse H. IV."/>
        </authorList>
    </citation>
    <scope>NUCLEOTIDE SEQUENCE [LARGE SCALE GENOMIC DNA]</scope>
    <source>
        <strain evidence="1 2">BLCC-F167</strain>
    </source>
</reference>